<comment type="caution">
    <text evidence="1">The sequence shown here is derived from an EMBL/GenBank/DDBJ whole genome shotgun (WGS) entry which is preliminary data.</text>
</comment>
<evidence type="ECO:0000313" key="1">
    <source>
        <dbReference type="EMBL" id="PJC24804.1"/>
    </source>
</evidence>
<evidence type="ECO:0000313" key="2">
    <source>
        <dbReference type="Proteomes" id="UP000230251"/>
    </source>
</evidence>
<dbReference type="Proteomes" id="UP000230251">
    <property type="component" value="Unassembled WGS sequence"/>
</dbReference>
<evidence type="ECO:0008006" key="3">
    <source>
        <dbReference type="Google" id="ProtNLM"/>
    </source>
</evidence>
<dbReference type="AlphaFoldDB" id="A0A2M8EPZ9"/>
<dbReference type="EMBL" id="PFSI01000017">
    <property type="protein sequence ID" value="PJC24804.1"/>
    <property type="molecule type" value="Genomic_DNA"/>
</dbReference>
<accession>A0A2M8EPZ9</accession>
<gene>
    <name evidence="1" type="ORF">CO057_00870</name>
</gene>
<name>A0A2M8EPZ9_9BACT</name>
<reference evidence="2" key="1">
    <citation type="submission" date="2017-09" db="EMBL/GenBank/DDBJ databases">
        <title>Depth-based differentiation of microbial function through sediment-hosted aquifers and enrichment of novel symbionts in the deep terrestrial subsurface.</title>
        <authorList>
            <person name="Probst A.J."/>
            <person name="Ladd B."/>
            <person name="Jarett J.K."/>
            <person name="Geller-Mcgrath D.E."/>
            <person name="Sieber C.M.K."/>
            <person name="Emerson J.B."/>
            <person name="Anantharaman K."/>
            <person name="Thomas B.C."/>
            <person name="Malmstrom R."/>
            <person name="Stieglmeier M."/>
            <person name="Klingl A."/>
            <person name="Woyke T."/>
            <person name="Ryan C.M."/>
            <person name="Banfield J.F."/>
        </authorList>
    </citation>
    <scope>NUCLEOTIDE SEQUENCE [LARGE SCALE GENOMIC DNA]</scope>
</reference>
<sequence>MTGDGFGGIKTAFSGIPYQMCHVHMERIIIRGTTLNPQTEAGRVLLFMVRTLFQNIDSNTFSERLDKYVEIYRDFLNEKTIHPDKFKNKKVGVGRMKI</sequence>
<proteinExistence type="predicted"/>
<organism evidence="1 2">
    <name type="scientific">Candidatus Uhrbacteria bacterium CG_4_9_14_0_2_um_filter_41_50</name>
    <dbReference type="NCBI Taxonomy" id="1975031"/>
    <lineage>
        <taxon>Bacteria</taxon>
        <taxon>Candidatus Uhriibacteriota</taxon>
    </lineage>
</organism>
<protein>
    <recommendedName>
        <fullName evidence="3">Transposase</fullName>
    </recommendedName>
</protein>